<proteinExistence type="predicted"/>
<dbReference type="PANTHER" id="PTHR39323">
    <property type="entry name" value="BLR1149 PROTEIN"/>
    <property type="match status" value="1"/>
</dbReference>
<keyword evidence="3" id="KW-1185">Reference proteome</keyword>
<accession>A0A285CMN7</accession>
<dbReference type="GO" id="GO:0016787">
    <property type="term" value="F:hydrolase activity"/>
    <property type="evidence" value="ECO:0007669"/>
    <property type="project" value="InterPro"/>
</dbReference>
<dbReference type="Gene3D" id="3.60.21.10">
    <property type="match status" value="1"/>
</dbReference>
<organism evidence="2 3">
    <name type="scientific">Cereibacter ovatus</name>
    <dbReference type="NCBI Taxonomy" id="439529"/>
    <lineage>
        <taxon>Bacteria</taxon>
        <taxon>Pseudomonadati</taxon>
        <taxon>Pseudomonadota</taxon>
        <taxon>Alphaproteobacteria</taxon>
        <taxon>Rhodobacterales</taxon>
        <taxon>Paracoccaceae</taxon>
        <taxon>Cereibacter</taxon>
    </lineage>
</organism>
<sequence>MTGHPFTLAGAALIALPSGALWWPDRRLLCVSDLHLGKALRIARRGGTLLPPYETRATLARLDGDIEATGATGVLCLGDSFDDLAAAGTLPEDERLWLLRLMAGRDWIWVLGNHDPAPTGCGGTHRAEARIGPLTFRHIAEAEAEAEVSGHYHPKCALAGRARPCFLLDEARLILPAYGAYTGGLWCHDPALVSLMRPGALAILTGPKALAVPMPRTAPQIRPRSSSLSR</sequence>
<dbReference type="RefSeq" id="WP_097029315.1">
    <property type="nucleotide sequence ID" value="NZ_OAOQ01000002.1"/>
</dbReference>
<gene>
    <name evidence="2" type="ORF">SAMN05878503_102293</name>
</gene>
<dbReference type="SUPFAM" id="SSF56300">
    <property type="entry name" value="Metallo-dependent phosphatases"/>
    <property type="match status" value="1"/>
</dbReference>
<evidence type="ECO:0000313" key="2">
    <source>
        <dbReference type="EMBL" id="SNX68812.1"/>
    </source>
</evidence>
<dbReference type="PANTHER" id="PTHR39323:SF1">
    <property type="entry name" value="BLR1149 PROTEIN"/>
    <property type="match status" value="1"/>
</dbReference>
<dbReference type="EMBL" id="OAOQ01000002">
    <property type="protein sequence ID" value="SNX68812.1"/>
    <property type="molecule type" value="Genomic_DNA"/>
</dbReference>
<dbReference type="InterPro" id="IPR004843">
    <property type="entry name" value="Calcineurin-like_PHP"/>
</dbReference>
<evidence type="ECO:0000259" key="1">
    <source>
        <dbReference type="Pfam" id="PF00149"/>
    </source>
</evidence>
<evidence type="ECO:0000313" key="3">
    <source>
        <dbReference type="Proteomes" id="UP000219467"/>
    </source>
</evidence>
<feature type="domain" description="Calcineurin-like phosphoesterase" evidence="1">
    <location>
        <begin position="27"/>
        <end position="123"/>
    </location>
</feature>
<dbReference type="PIRSF" id="PIRSF000887">
    <property type="entry name" value="Pesterase_MJ0037"/>
    <property type="match status" value="1"/>
</dbReference>
<dbReference type="AlphaFoldDB" id="A0A285CMN7"/>
<dbReference type="OrthoDB" id="9795838at2"/>
<reference evidence="3" key="1">
    <citation type="submission" date="2017-08" db="EMBL/GenBank/DDBJ databases">
        <authorList>
            <person name="Varghese N."/>
            <person name="Submissions S."/>
        </authorList>
    </citation>
    <scope>NUCLEOTIDE SEQUENCE [LARGE SCALE GENOMIC DNA]</scope>
    <source>
        <strain evidence="3">JA234</strain>
    </source>
</reference>
<dbReference type="Pfam" id="PF00149">
    <property type="entry name" value="Metallophos"/>
    <property type="match status" value="1"/>
</dbReference>
<name>A0A285CMN7_9RHOB</name>
<dbReference type="Proteomes" id="UP000219467">
    <property type="component" value="Unassembled WGS sequence"/>
</dbReference>
<dbReference type="InterPro" id="IPR024173">
    <property type="entry name" value="Pesterase_MJ0037-like"/>
</dbReference>
<dbReference type="NCBIfam" id="TIGR04123">
    <property type="entry name" value="P_estr_lig_assc"/>
    <property type="match status" value="1"/>
</dbReference>
<protein>
    <submittedName>
        <fullName evidence="2">Putative phosphoesterase</fullName>
    </submittedName>
</protein>
<dbReference type="InterPro" id="IPR026336">
    <property type="entry name" value="PdeM-like"/>
</dbReference>
<dbReference type="InterPro" id="IPR029052">
    <property type="entry name" value="Metallo-depent_PP-like"/>
</dbReference>